<dbReference type="SUPFAM" id="SSF56059">
    <property type="entry name" value="Glutathione synthetase ATP-binding domain-like"/>
    <property type="match status" value="1"/>
</dbReference>
<dbReference type="InterPro" id="IPR003135">
    <property type="entry name" value="ATP-grasp_carboxylate-amine"/>
</dbReference>
<feature type="domain" description="ATP-grasp" evidence="4">
    <location>
        <begin position="26"/>
        <end position="80"/>
    </location>
</feature>
<dbReference type="PANTHER" id="PTHR11609:SF5">
    <property type="entry name" value="PHOSPHORIBOSYLAMINOIMIDAZOLE CARBOXYLASE"/>
    <property type="match status" value="1"/>
</dbReference>
<keyword evidence="1 3" id="KW-0547">Nucleotide-binding</keyword>
<reference evidence="5" key="1">
    <citation type="journal article" date="2014" name="Int. J. Syst. Evol. Microbiol.">
        <title>Complete genome sequence of Corynebacterium casei LMG S-19264T (=DSM 44701T), isolated from a smear-ripened cheese.</title>
        <authorList>
            <consortium name="US DOE Joint Genome Institute (JGI-PGF)"/>
            <person name="Walter F."/>
            <person name="Albersmeier A."/>
            <person name="Kalinowski J."/>
            <person name="Ruckert C."/>
        </authorList>
    </citation>
    <scope>NUCLEOTIDE SEQUENCE</scope>
    <source>
        <strain evidence="5">NBRC 112290</strain>
    </source>
</reference>
<proteinExistence type="predicted"/>
<keyword evidence="6" id="KW-1185">Reference proteome</keyword>
<evidence type="ECO:0000313" key="6">
    <source>
        <dbReference type="Proteomes" id="UP001157161"/>
    </source>
</evidence>
<dbReference type="PROSITE" id="PS50975">
    <property type="entry name" value="ATP_GRASP"/>
    <property type="match status" value="1"/>
</dbReference>
<dbReference type="Pfam" id="PF02222">
    <property type="entry name" value="ATP-grasp"/>
    <property type="match status" value="1"/>
</dbReference>
<dbReference type="GO" id="GO:0005829">
    <property type="term" value="C:cytosol"/>
    <property type="evidence" value="ECO:0007669"/>
    <property type="project" value="TreeGrafter"/>
</dbReference>
<dbReference type="GO" id="GO:0046872">
    <property type="term" value="F:metal ion binding"/>
    <property type="evidence" value="ECO:0007669"/>
    <property type="project" value="InterPro"/>
</dbReference>
<evidence type="ECO:0000313" key="5">
    <source>
        <dbReference type="EMBL" id="GMA30604.1"/>
    </source>
</evidence>
<accession>A0AA37UMA6</accession>
<dbReference type="Pfam" id="PF17769">
    <property type="entry name" value="PurK_C"/>
    <property type="match status" value="1"/>
</dbReference>
<dbReference type="Gene3D" id="3.30.470.20">
    <property type="entry name" value="ATP-grasp fold, B domain"/>
    <property type="match status" value="1"/>
</dbReference>
<evidence type="ECO:0000259" key="4">
    <source>
        <dbReference type="PROSITE" id="PS50975"/>
    </source>
</evidence>
<gene>
    <name evidence="5" type="ORF">GCM10025875_05960</name>
</gene>
<reference evidence="5" key="2">
    <citation type="submission" date="2023-02" db="EMBL/GenBank/DDBJ databases">
        <authorList>
            <person name="Sun Q."/>
            <person name="Mori K."/>
        </authorList>
    </citation>
    <scope>NUCLEOTIDE SEQUENCE</scope>
    <source>
        <strain evidence="5">NBRC 112290</strain>
    </source>
</reference>
<evidence type="ECO:0000256" key="2">
    <source>
        <dbReference type="ARBA" id="ARBA00022840"/>
    </source>
</evidence>
<dbReference type="InterPro" id="IPR011761">
    <property type="entry name" value="ATP-grasp"/>
</dbReference>
<evidence type="ECO:0000256" key="3">
    <source>
        <dbReference type="PROSITE-ProRule" id="PRU00409"/>
    </source>
</evidence>
<organism evidence="5 6">
    <name type="scientific">Litorihabitans aurantiacus</name>
    <dbReference type="NCBI Taxonomy" id="1930061"/>
    <lineage>
        <taxon>Bacteria</taxon>
        <taxon>Bacillati</taxon>
        <taxon>Actinomycetota</taxon>
        <taxon>Actinomycetes</taxon>
        <taxon>Micrococcales</taxon>
        <taxon>Beutenbergiaceae</taxon>
        <taxon>Litorihabitans</taxon>
    </lineage>
</organism>
<protein>
    <recommendedName>
        <fullName evidence="4">ATP-grasp domain-containing protein</fullName>
    </recommendedName>
</protein>
<comment type="caution">
    <text evidence="5">The sequence shown here is derived from an EMBL/GenBank/DDBJ whole genome shotgun (WGS) entry which is preliminary data.</text>
</comment>
<dbReference type="PANTHER" id="PTHR11609">
    <property type="entry name" value="PURINE BIOSYNTHESIS PROTEIN 6/7, PUR6/7"/>
    <property type="match status" value="1"/>
</dbReference>
<dbReference type="AlphaFoldDB" id="A0AA37UMA6"/>
<dbReference type="Proteomes" id="UP001157161">
    <property type="component" value="Unassembled WGS sequence"/>
</dbReference>
<sequence length="165" mass="17637">MRRGPLPAPDLSPTAARQAEGVGRLVAEGLGVTGVLAVEMFDVDGELVVNELAMRPHNSGHVTIDAHTTSQFEQHLRAVLDLPLGDTAQRAPHAVMANLLGSGLDDPTDAYPALMAELPHVKVHLYGKEVRPGRKLGHVTVVGDDLETCRRDAARAIAHLNGELR</sequence>
<dbReference type="GO" id="GO:0005524">
    <property type="term" value="F:ATP binding"/>
    <property type="evidence" value="ECO:0007669"/>
    <property type="project" value="UniProtKB-UniRule"/>
</dbReference>
<dbReference type="InterPro" id="IPR040686">
    <property type="entry name" value="PurK_C"/>
</dbReference>
<dbReference type="RefSeq" id="WP_348525464.1">
    <property type="nucleotide sequence ID" value="NZ_BSUM01000001.1"/>
</dbReference>
<dbReference type="EMBL" id="BSUM01000001">
    <property type="protein sequence ID" value="GMA30604.1"/>
    <property type="molecule type" value="Genomic_DNA"/>
</dbReference>
<evidence type="ECO:0000256" key="1">
    <source>
        <dbReference type="ARBA" id="ARBA00022741"/>
    </source>
</evidence>
<name>A0AA37UMA6_9MICO</name>
<keyword evidence="2 3" id="KW-0067">ATP-binding</keyword>